<keyword evidence="13" id="KW-1185">Reference proteome</keyword>
<dbReference type="InterPro" id="IPR047596">
    <property type="entry name" value="OMPdecase_bac"/>
</dbReference>
<evidence type="ECO:0000256" key="9">
    <source>
        <dbReference type="PIRSR" id="PIRSR614732-2"/>
    </source>
</evidence>
<dbReference type="GO" id="GO:0004590">
    <property type="term" value="F:orotidine-5'-phosphate decarboxylase activity"/>
    <property type="evidence" value="ECO:0007669"/>
    <property type="project" value="UniProtKB-UniRule"/>
</dbReference>
<feature type="binding site" evidence="7 9">
    <location>
        <position position="39"/>
    </location>
    <ligand>
        <name>substrate</name>
    </ligand>
</feature>
<evidence type="ECO:0000256" key="8">
    <source>
        <dbReference type="PIRSR" id="PIRSR614732-1"/>
    </source>
</evidence>
<dbReference type="InterPro" id="IPR018089">
    <property type="entry name" value="OMPdecase_AS"/>
</dbReference>
<dbReference type="GO" id="GO:0005829">
    <property type="term" value="C:cytosol"/>
    <property type="evidence" value="ECO:0007669"/>
    <property type="project" value="TreeGrafter"/>
</dbReference>
<feature type="binding site" evidence="7">
    <location>
        <begin position="66"/>
        <end position="75"/>
    </location>
    <ligand>
        <name>substrate</name>
    </ligand>
</feature>
<evidence type="ECO:0000313" key="12">
    <source>
        <dbReference type="EMBL" id="SFN10443.1"/>
    </source>
</evidence>
<dbReference type="RefSeq" id="WP_093396505.1">
    <property type="nucleotide sequence ID" value="NZ_FOUU01000015.1"/>
</dbReference>
<dbReference type="CDD" id="cd04725">
    <property type="entry name" value="OMP_decarboxylase_like"/>
    <property type="match status" value="1"/>
</dbReference>
<evidence type="ECO:0000259" key="11">
    <source>
        <dbReference type="SMART" id="SM00934"/>
    </source>
</evidence>
<evidence type="ECO:0000256" key="1">
    <source>
        <dbReference type="ARBA" id="ARBA00002356"/>
    </source>
</evidence>
<dbReference type="Pfam" id="PF00215">
    <property type="entry name" value="OMPdecase"/>
    <property type="match status" value="1"/>
</dbReference>
<name>A0A1I4WAN7_9BACT</name>
<feature type="binding site" evidence="7 9">
    <location>
        <position position="210"/>
    </location>
    <ligand>
        <name>substrate</name>
    </ligand>
</feature>
<evidence type="ECO:0000313" key="13">
    <source>
        <dbReference type="Proteomes" id="UP000199611"/>
    </source>
</evidence>
<dbReference type="AlphaFoldDB" id="A0A1I4WAN7"/>
<dbReference type="HAMAP" id="MF_01200_B">
    <property type="entry name" value="OMPdecase_type1_B"/>
    <property type="match status" value="1"/>
</dbReference>
<dbReference type="InterPro" id="IPR014732">
    <property type="entry name" value="OMPdecase"/>
</dbReference>
<evidence type="ECO:0000256" key="6">
    <source>
        <dbReference type="ARBA" id="ARBA00049157"/>
    </source>
</evidence>
<dbReference type="EC" id="4.1.1.23" evidence="7"/>
<feature type="active site" description="For OMPdecase activity" evidence="8">
    <location>
        <position position="71"/>
    </location>
</feature>
<dbReference type="OrthoDB" id="9806203at2"/>
<keyword evidence="3 7" id="KW-0210">Decarboxylase</keyword>
<reference evidence="12 13" key="1">
    <citation type="submission" date="2016-10" db="EMBL/GenBank/DDBJ databases">
        <authorList>
            <person name="de Groot N.N."/>
        </authorList>
    </citation>
    <scope>NUCLEOTIDE SEQUENCE [LARGE SCALE GENOMIC DNA]</scope>
    <source>
        <strain evidence="12 13">DSM 9990</strain>
    </source>
</reference>
<dbReference type="Gene3D" id="3.20.20.70">
    <property type="entry name" value="Aldolase class I"/>
    <property type="match status" value="1"/>
</dbReference>
<sequence length="235" mass="25374">MYRKDIPLEERLILALDVPSVDEARSWVRSLDGIVRFYKVGLQLFLAGHFSFVDELVESGKKVFLDLKLFDIPNTVAKAMEQINLHGVTFTTVHAESAILKAAVEAAPKVGILAVTVLTSMDQEDLKAIGAGASLEDIVIARASLAARAGCFGVVASGKEAHAIRRTLGDSLVIVTPGVRPASSSDRGDQKRVVTPEEAVKNGADYIVVGRPVLRARDPLGMVEKIMEELKQSLD</sequence>
<evidence type="ECO:0000256" key="5">
    <source>
        <dbReference type="ARBA" id="ARBA00023239"/>
    </source>
</evidence>
<dbReference type="InterPro" id="IPR001754">
    <property type="entry name" value="OMPdeCOase_dom"/>
</dbReference>
<dbReference type="Proteomes" id="UP000199611">
    <property type="component" value="Unassembled WGS sequence"/>
</dbReference>
<comment type="subunit">
    <text evidence="7">Homodimer.</text>
</comment>
<comment type="catalytic activity">
    <reaction evidence="6 7 10">
        <text>orotidine 5'-phosphate + H(+) = UMP + CO2</text>
        <dbReference type="Rhea" id="RHEA:11596"/>
        <dbReference type="ChEBI" id="CHEBI:15378"/>
        <dbReference type="ChEBI" id="CHEBI:16526"/>
        <dbReference type="ChEBI" id="CHEBI:57538"/>
        <dbReference type="ChEBI" id="CHEBI:57865"/>
        <dbReference type="EC" id="4.1.1.23"/>
    </reaction>
</comment>
<comment type="similarity">
    <text evidence="7">Belongs to the OMP decarboxylase family. Type 1 subfamily.</text>
</comment>
<comment type="function">
    <text evidence="1 7">Catalyzes the decarboxylation of orotidine 5'-monophosphate (OMP) to uridine 5'-monophosphate (UMP).</text>
</comment>
<feature type="binding site" evidence="7 9">
    <location>
        <position position="190"/>
    </location>
    <ligand>
        <name>substrate</name>
    </ligand>
</feature>
<evidence type="ECO:0000256" key="3">
    <source>
        <dbReference type="ARBA" id="ARBA00022793"/>
    </source>
</evidence>
<feature type="active site" description="For OMPdecase activity" evidence="8">
    <location>
        <position position="66"/>
    </location>
</feature>
<feature type="binding site" evidence="7 9">
    <location>
        <position position="211"/>
    </location>
    <ligand>
        <name>substrate</name>
    </ligand>
</feature>
<dbReference type="InterPro" id="IPR013785">
    <property type="entry name" value="Aldolase_TIM"/>
</dbReference>
<evidence type="ECO:0000256" key="2">
    <source>
        <dbReference type="ARBA" id="ARBA00004861"/>
    </source>
</evidence>
<feature type="binding site" evidence="7 9">
    <location>
        <position position="180"/>
    </location>
    <ligand>
        <name>substrate</name>
    </ligand>
</feature>
<organism evidence="12 13">
    <name type="scientific">Thermodesulforhabdus norvegica</name>
    <dbReference type="NCBI Taxonomy" id="39841"/>
    <lineage>
        <taxon>Bacteria</taxon>
        <taxon>Pseudomonadati</taxon>
        <taxon>Thermodesulfobacteriota</taxon>
        <taxon>Syntrophobacteria</taxon>
        <taxon>Syntrophobacterales</taxon>
        <taxon>Thermodesulforhabdaceae</taxon>
        <taxon>Thermodesulforhabdus</taxon>
    </lineage>
</organism>
<dbReference type="GO" id="GO:0006207">
    <property type="term" value="P:'de novo' pyrimidine nucleobase biosynthetic process"/>
    <property type="evidence" value="ECO:0007669"/>
    <property type="project" value="InterPro"/>
</dbReference>
<dbReference type="NCBIfam" id="TIGR01740">
    <property type="entry name" value="pyrF"/>
    <property type="match status" value="1"/>
</dbReference>
<dbReference type="UniPathway" id="UPA00070">
    <property type="reaction ID" value="UER00120"/>
</dbReference>
<accession>A0A1I4WAN7</accession>
<dbReference type="InterPro" id="IPR011060">
    <property type="entry name" value="RibuloseP-bd_barrel"/>
</dbReference>
<dbReference type="PANTHER" id="PTHR32119">
    <property type="entry name" value="OROTIDINE 5'-PHOSPHATE DECARBOXYLASE"/>
    <property type="match status" value="1"/>
</dbReference>
<gene>
    <name evidence="7" type="primary">pyrF</name>
    <name evidence="12" type="ORF">SAMN05660836_02673</name>
</gene>
<feature type="binding site" evidence="7 9">
    <location>
        <position position="17"/>
    </location>
    <ligand>
        <name>substrate</name>
    </ligand>
</feature>
<proteinExistence type="inferred from homology"/>
<feature type="binding site" evidence="7 9">
    <location>
        <position position="119"/>
    </location>
    <ligand>
        <name>substrate</name>
    </ligand>
</feature>
<dbReference type="EMBL" id="FOUU01000015">
    <property type="protein sequence ID" value="SFN10443.1"/>
    <property type="molecule type" value="Genomic_DNA"/>
</dbReference>
<dbReference type="SUPFAM" id="SSF51366">
    <property type="entry name" value="Ribulose-phoshate binding barrel"/>
    <property type="match status" value="1"/>
</dbReference>
<dbReference type="SMART" id="SM00934">
    <property type="entry name" value="OMPdecase"/>
    <property type="match status" value="1"/>
</dbReference>
<dbReference type="GO" id="GO:0044205">
    <property type="term" value="P:'de novo' UMP biosynthetic process"/>
    <property type="evidence" value="ECO:0007669"/>
    <property type="project" value="UniProtKB-UniRule"/>
</dbReference>
<feature type="domain" description="Orotidine 5'-phosphate decarboxylase" evidence="11">
    <location>
        <begin position="11"/>
        <end position="226"/>
    </location>
</feature>
<protein>
    <recommendedName>
        <fullName evidence="7">Orotidine 5'-phosphate decarboxylase</fullName>
        <ecNumber evidence="7">4.1.1.23</ecNumber>
    </recommendedName>
    <alternativeName>
        <fullName evidence="7">OMP decarboxylase</fullName>
        <shortName evidence="7">OMPDCase</shortName>
        <shortName evidence="7">OMPdecase</shortName>
    </alternativeName>
</protein>
<dbReference type="NCBIfam" id="NF001273">
    <property type="entry name" value="PRK00230.1"/>
    <property type="match status" value="1"/>
</dbReference>
<dbReference type="PANTHER" id="PTHR32119:SF2">
    <property type="entry name" value="OROTIDINE 5'-PHOSPHATE DECARBOXYLASE"/>
    <property type="match status" value="1"/>
</dbReference>
<feature type="active site" description="Proton donor" evidence="7">
    <location>
        <position position="68"/>
    </location>
</feature>
<keyword evidence="4 7" id="KW-0665">Pyrimidine biosynthesis</keyword>
<dbReference type="STRING" id="39841.SAMN05660836_02673"/>
<dbReference type="PROSITE" id="PS00156">
    <property type="entry name" value="OMPDECASE"/>
    <property type="match status" value="1"/>
</dbReference>
<evidence type="ECO:0000256" key="7">
    <source>
        <dbReference type="HAMAP-Rule" id="MF_01200"/>
    </source>
</evidence>
<keyword evidence="5 7" id="KW-0456">Lyase</keyword>
<feature type="active site" description="For OMPdecase activity" evidence="8">
    <location>
        <position position="68"/>
    </location>
</feature>
<comment type="pathway">
    <text evidence="2 7 10">Pyrimidine metabolism; UMP biosynthesis via de novo pathway; UMP from orotate: step 2/2.</text>
</comment>
<evidence type="ECO:0000256" key="4">
    <source>
        <dbReference type="ARBA" id="ARBA00022975"/>
    </source>
</evidence>
<evidence type="ECO:0000256" key="10">
    <source>
        <dbReference type="RuleBase" id="RU000512"/>
    </source>
</evidence>